<reference evidence="1 2" key="1">
    <citation type="submission" date="2022-07" db="EMBL/GenBank/DDBJ databases">
        <title>Methylomonas rivi sp. nov., Methylomonas rosea sp. nov., Methylomonas aureus sp. nov. and Methylomonas subterranea sp. nov., four novel methanotrophs isolated from a freshwater creek and the deep terrestrial subsurface.</title>
        <authorList>
            <person name="Abin C."/>
            <person name="Sankaranarayanan K."/>
            <person name="Garner C."/>
            <person name="Sindelar R."/>
            <person name="Kotary K."/>
            <person name="Garner R."/>
            <person name="Barclay S."/>
            <person name="Lawson P."/>
            <person name="Krumholz L."/>
        </authorList>
    </citation>
    <scope>NUCLEOTIDE SEQUENCE [LARGE SCALE GENOMIC DNA]</scope>
    <source>
        <strain evidence="1 2">SURF-1</strain>
    </source>
</reference>
<dbReference type="RefSeq" id="WP_256609505.1">
    <property type="nucleotide sequence ID" value="NZ_JANIBM010000003.1"/>
</dbReference>
<evidence type="ECO:0000313" key="2">
    <source>
        <dbReference type="Proteomes" id="UP001524569"/>
    </source>
</evidence>
<keyword evidence="2" id="KW-1185">Reference proteome</keyword>
<accession>A0ABT1UFE2</accession>
<organism evidence="1 2">
    <name type="scientific">Methylomonas aurea</name>
    <dbReference type="NCBI Taxonomy" id="2952224"/>
    <lineage>
        <taxon>Bacteria</taxon>
        <taxon>Pseudomonadati</taxon>
        <taxon>Pseudomonadota</taxon>
        <taxon>Gammaproteobacteria</taxon>
        <taxon>Methylococcales</taxon>
        <taxon>Methylococcaceae</taxon>
        <taxon>Methylomonas</taxon>
    </lineage>
</organism>
<evidence type="ECO:0000313" key="1">
    <source>
        <dbReference type="EMBL" id="MCQ8180126.1"/>
    </source>
</evidence>
<gene>
    <name evidence="1" type="ORF">NP603_03300</name>
</gene>
<comment type="caution">
    <text evidence="1">The sequence shown here is derived from an EMBL/GenBank/DDBJ whole genome shotgun (WGS) entry which is preliminary data.</text>
</comment>
<name>A0ABT1UFE2_9GAMM</name>
<dbReference type="Proteomes" id="UP001524569">
    <property type="component" value="Unassembled WGS sequence"/>
</dbReference>
<dbReference type="EMBL" id="JANIBM010000003">
    <property type="protein sequence ID" value="MCQ8180126.1"/>
    <property type="molecule type" value="Genomic_DNA"/>
</dbReference>
<protein>
    <submittedName>
        <fullName evidence="1">Uncharacterized protein</fullName>
    </submittedName>
</protein>
<sequence>MINDDKLDRRIWFDSYRQAMAKPSSRPWIISRTSFGYWKTKKKFVHKYFQMGLDCKI</sequence>
<proteinExistence type="predicted"/>